<dbReference type="GO" id="GO:0050043">
    <property type="term" value="F:lactate racemase activity"/>
    <property type="evidence" value="ECO:0007669"/>
    <property type="project" value="InterPro"/>
</dbReference>
<comment type="caution">
    <text evidence="2">The sequence shown here is derived from an EMBL/GenBank/DDBJ whole genome shotgun (WGS) entry which is preliminary data.</text>
</comment>
<evidence type="ECO:0000259" key="1">
    <source>
        <dbReference type="Pfam" id="PF09861"/>
    </source>
</evidence>
<proteinExistence type="predicted"/>
<evidence type="ECO:0000313" key="2">
    <source>
        <dbReference type="EMBL" id="TCL57110.1"/>
    </source>
</evidence>
<name>A0A4R1QYB9_HYDET</name>
<keyword evidence="3" id="KW-1185">Reference proteome</keyword>
<organism evidence="2 3">
    <name type="scientific">Hydrogenispora ethanolica</name>
    <dbReference type="NCBI Taxonomy" id="1082276"/>
    <lineage>
        <taxon>Bacteria</taxon>
        <taxon>Bacillati</taxon>
        <taxon>Bacillota</taxon>
        <taxon>Hydrogenispora</taxon>
    </lineage>
</organism>
<dbReference type="Proteomes" id="UP000295008">
    <property type="component" value="Unassembled WGS sequence"/>
</dbReference>
<protein>
    <submittedName>
        <fullName evidence="2">Nickel-dependent lactate racemase</fullName>
    </submittedName>
</protein>
<dbReference type="EMBL" id="SLUN01000047">
    <property type="protein sequence ID" value="TCL57110.1"/>
    <property type="molecule type" value="Genomic_DNA"/>
</dbReference>
<dbReference type="PANTHER" id="PTHR33171">
    <property type="entry name" value="LAR_N DOMAIN-CONTAINING PROTEIN"/>
    <property type="match status" value="1"/>
</dbReference>
<dbReference type="PANTHER" id="PTHR33171:SF17">
    <property type="entry name" value="LARA-LIKE N-TERMINAL DOMAIN-CONTAINING PROTEIN"/>
    <property type="match status" value="1"/>
</dbReference>
<sequence length="398" mass="43343">MIGIPWRSAKLNLPIVPEEPAILLGPVYPPPLSPVDIEARVQTDLQSIAGQLQAARRIVLVVEDASRVTHTAGLVTAIHRQISAIRGGPSGFRVIVAAGAHDRMDPSVLEHKTGDTLTPRIHHCLDESQLVPVGTSRAGIPLIFQRDVVGADLRLAIATVNIHPMAGFSGGGKLLVPGVAGLATIAAFHQLPKGHPGERVTPMRQLIEEVVALLPFTYCWHLISNGAGEIVRIHSGANLQSFESAIAELLPMVSLEQPPELCDRLYLDCRPFHQNMVGTFKTLHQIPLLLKPGETAIVINEACHGIGSHHWRLDPFVIENEKEYWRNRLQDYRVIVLTNHAAIAESRKLFPEDLTWVGTPAELLSICKEPASSSIILAHAPLALIQSKKHSSSTAQKV</sequence>
<reference evidence="2 3" key="1">
    <citation type="submission" date="2019-03" db="EMBL/GenBank/DDBJ databases">
        <title>Genomic Encyclopedia of Type Strains, Phase IV (KMG-IV): sequencing the most valuable type-strain genomes for metagenomic binning, comparative biology and taxonomic classification.</title>
        <authorList>
            <person name="Goeker M."/>
        </authorList>
    </citation>
    <scope>NUCLEOTIDE SEQUENCE [LARGE SCALE GENOMIC DNA]</scope>
    <source>
        <strain evidence="2 3">LX-B</strain>
    </source>
</reference>
<feature type="domain" description="LarA-like N-terminal" evidence="1">
    <location>
        <begin position="47"/>
        <end position="197"/>
    </location>
</feature>
<gene>
    <name evidence="2" type="ORF">EDC14_104713</name>
</gene>
<dbReference type="RefSeq" id="WP_132017168.1">
    <property type="nucleotide sequence ID" value="NZ_SLUN01000047.1"/>
</dbReference>
<dbReference type="InterPro" id="IPR048068">
    <property type="entry name" value="LarA-like"/>
</dbReference>
<dbReference type="Gene3D" id="3.40.50.11440">
    <property type="match status" value="1"/>
</dbReference>
<dbReference type="AlphaFoldDB" id="A0A4R1QYB9"/>
<dbReference type="InterPro" id="IPR018657">
    <property type="entry name" value="LarA-like_N"/>
</dbReference>
<dbReference type="OrthoDB" id="9770545at2"/>
<evidence type="ECO:0000313" key="3">
    <source>
        <dbReference type="Proteomes" id="UP000295008"/>
    </source>
</evidence>
<accession>A0A4R1QYB9</accession>
<dbReference type="Pfam" id="PF09861">
    <property type="entry name" value="Lar_N"/>
    <property type="match status" value="1"/>
</dbReference>